<dbReference type="Pfam" id="PF03330">
    <property type="entry name" value="DPBB_1"/>
    <property type="match status" value="1"/>
</dbReference>
<name>A0AAD4QCB5_9AGAM</name>
<protein>
    <submittedName>
        <fullName evidence="4">Expansin family protein</fullName>
    </submittedName>
</protein>
<dbReference type="PANTHER" id="PTHR31836">
    <property type="match status" value="1"/>
</dbReference>
<organism evidence="4 5">
    <name type="scientific">Lactarius akahatsu</name>
    <dbReference type="NCBI Taxonomy" id="416441"/>
    <lineage>
        <taxon>Eukaryota</taxon>
        <taxon>Fungi</taxon>
        <taxon>Dikarya</taxon>
        <taxon>Basidiomycota</taxon>
        <taxon>Agaricomycotina</taxon>
        <taxon>Agaricomycetes</taxon>
        <taxon>Russulales</taxon>
        <taxon>Russulaceae</taxon>
        <taxon>Lactarius</taxon>
    </lineage>
</organism>
<dbReference type="InterPro" id="IPR036908">
    <property type="entry name" value="RlpA-like_sf"/>
</dbReference>
<keyword evidence="1 2" id="KW-0732">Signal</keyword>
<sequence length="147" mass="15508">MRPLILFLSVVTIMASALAAPHAVVRAEVATRDAAADFLAGTQVGQGTWYNPGLGSCGITNTDTDYIAAVSHILYDSYPGYSGVNPNGNPVCGRKIAATYQGKSVTITATDRCEACAETDLDFSPAAFSQLADISVGRLDHVSWHWA</sequence>
<evidence type="ECO:0000313" key="5">
    <source>
        <dbReference type="Proteomes" id="UP001201163"/>
    </source>
</evidence>
<dbReference type="InterPro" id="IPR051477">
    <property type="entry name" value="Expansin_CellWall"/>
</dbReference>
<dbReference type="EMBL" id="JAKELL010000040">
    <property type="protein sequence ID" value="KAH8988868.1"/>
    <property type="molecule type" value="Genomic_DNA"/>
</dbReference>
<evidence type="ECO:0000256" key="2">
    <source>
        <dbReference type="SAM" id="SignalP"/>
    </source>
</evidence>
<evidence type="ECO:0000313" key="4">
    <source>
        <dbReference type="EMBL" id="KAH8988868.1"/>
    </source>
</evidence>
<dbReference type="SUPFAM" id="SSF50685">
    <property type="entry name" value="Barwin-like endoglucanases"/>
    <property type="match status" value="1"/>
</dbReference>
<dbReference type="Proteomes" id="UP001201163">
    <property type="component" value="Unassembled WGS sequence"/>
</dbReference>
<dbReference type="AlphaFoldDB" id="A0AAD4QCB5"/>
<gene>
    <name evidence="4" type="ORF">EDB92DRAFT_1935660</name>
</gene>
<feature type="domain" description="RlpA-like protein double-psi beta-barrel" evidence="3">
    <location>
        <begin position="43"/>
        <end position="138"/>
    </location>
</feature>
<keyword evidence="5" id="KW-1185">Reference proteome</keyword>
<accession>A0AAD4QCB5</accession>
<dbReference type="Gene3D" id="2.40.40.10">
    <property type="entry name" value="RlpA-like domain"/>
    <property type="match status" value="1"/>
</dbReference>
<proteinExistence type="predicted"/>
<dbReference type="CDD" id="cd22191">
    <property type="entry name" value="DPBB_RlpA_EXP_N-like"/>
    <property type="match status" value="1"/>
</dbReference>
<comment type="caution">
    <text evidence="4">The sequence shown here is derived from an EMBL/GenBank/DDBJ whole genome shotgun (WGS) entry which is preliminary data.</text>
</comment>
<evidence type="ECO:0000256" key="1">
    <source>
        <dbReference type="ARBA" id="ARBA00022729"/>
    </source>
</evidence>
<feature type="chain" id="PRO_5042227041" evidence="2">
    <location>
        <begin position="20"/>
        <end position="147"/>
    </location>
</feature>
<reference evidence="4" key="1">
    <citation type="submission" date="2022-01" db="EMBL/GenBank/DDBJ databases">
        <title>Comparative genomics reveals a dynamic genome evolution in the ectomycorrhizal milk-cap (Lactarius) mushrooms.</title>
        <authorList>
            <consortium name="DOE Joint Genome Institute"/>
            <person name="Lebreton A."/>
            <person name="Tang N."/>
            <person name="Kuo A."/>
            <person name="LaButti K."/>
            <person name="Drula E."/>
            <person name="Barry K."/>
            <person name="Clum A."/>
            <person name="Lipzen A."/>
            <person name="Mousain D."/>
            <person name="Ng V."/>
            <person name="Wang R."/>
            <person name="Wang X."/>
            <person name="Dai Y."/>
            <person name="Henrissat B."/>
            <person name="Grigoriev I.V."/>
            <person name="Guerin-Laguette A."/>
            <person name="Yu F."/>
            <person name="Martin F.M."/>
        </authorList>
    </citation>
    <scope>NUCLEOTIDE SEQUENCE</scope>
    <source>
        <strain evidence="4">QP</strain>
    </source>
</reference>
<feature type="signal peptide" evidence="2">
    <location>
        <begin position="1"/>
        <end position="19"/>
    </location>
</feature>
<evidence type="ECO:0000259" key="3">
    <source>
        <dbReference type="Pfam" id="PF03330"/>
    </source>
</evidence>
<dbReference type="InterPro" id="IPR009009">
    <property type="entry name" value="RlpA-like_DPBB"/>
</dbReference>
<dbReference type="PANTHER" id="PTHR31836:SF28">
    <property type="entry name" value="SRCR DOMAIN-CONTAINING PROTEIN-RELATED"/>
    <property type="match status" value="1"/>
</dbReference>